<keyword evidence="6" id="KW-0812">Transmembrane</keyword>
<dbReference type="SMART" id="SM00028">
    <property type="entry name" value="TPR"/>
    <property type="match status" value="2"/>
</dbReference>
<evidence type="ECO:0000256" key="6">
    <source>
        <dbReference type="SAM" id="Phobius"/>
    </source>
</evidence>
<evidence type="ECO:0008006" key="11">
    <source>
        <dbReference type="Google" id="ProtNLM"/>
    </source>
</evidence>
<dbReference type="InterPro" id="IPR056413">
    <property type="entry name" value="TPR_CcmH_CycH"/>
</dbReference>
<dbReference type="Pfam" id="PF23914">
    <property type="entry name" value="TPR_CcmH_CycH"/>
    <property type="match status" value="1"/>
</dbReference>
<evidence type="ECO:0000259" key="8">
    <source>
        <dbReference type="Pfam" id="PF23914"/>
    </source>
</evidence>
<keyword evidence="6" id="KW-1133">Transmembrane helix</keyword>
<gene>
    <name evidence="9" type="ORF">WH50_21355</name>
</gene>
<dbReference type="InterPro" id="IPR011990">
    <property type="entry name" value="TPR-like_helical_dom_sf"/>
</dbReference>
<keyword evidence="6" id="KW-0472">Membrane</keyword>
<dbReference type="RefSeq" id="WP_110189291.1">
    <property type="nucleotide sequence ID" value="NZ_CP177354.1"/>
</dbReference>
<dbReference type="SUPFAM" id="SSF48452">
    <property type="entry name" value="TPR-like"/>
    <property type="match status" value="1"/>
</dbReference>
<dbReference type="Proteomes" id="UP000248090">
    <property type="component" value="Unassembled WGS sequence"/>
</dbReference>
<dbReference type="InterPro" id="IPR056412">
    <property type="entry name" value="Ig_CycH"/>
</dbReference>
<sequence>MVVFWLAAAMLVMAAIAFVVYPLFHPVRSAVSVVDRKRANVQAFRDRLYDAELERKLNGLSDEEFKLYKSELEQELLADIPLKEDVGASYIVERKQLILVVLLALLIPLVGLPLYIHWGAADEMGQWIAMESSKGMSLDQAVVELQQRLVSNPDNPEGWFVLAGTLLDLGRFQEAADALTKTLSYIPDNAPIKVMVMGQKAQALFFAGGGKITQEVKQAIDDTLALAPNEPTVMGILGIAAYNQKLYKEAIGFWQRALSSNPDEKAAQALRSGITQAQAQLQQDASLGDDNLDGKKLSSGRISVTVALSPEAKAQLRSDQFVFVLVRRVGEKMPLAVRRVSAGALSETVVLDQSNSMVGQSLENNGPLQVVARISQSNNPIPEKGDWFGEIDGVTLAEKQQLSLKLEIDKQYQ</sequence>
<dbReference type="Pfam" id="PF23892">
    <property type="entry name" value="Ig_CycH"/>
    <property type="match status" value="1"/>
</dbReference>
<keyword evidence="4 5" id="KW-0802">TPR repeat</keyword>
<dbReference type="Gene3D" id="1.25.40.10">
    <property type="entry name" value="Tetratricopeptide repeat domain"/>
    <property type="match status" value="1"/>
</dbReference>
<comment type="subcellular location">
    <subcellularLocation>
        <location evidence="1">Cell envelope</location>
    </subcellularLocation>
</comment>
<accession>A0ABX5LRU3</accession>
<dbReference type="NCBIfam" id="TIGR03142">
    <property type="entry name" value="cytochro_ccmI"/>
    <property type="match status" value="1"/>
</dbReference>
<feature type="domain" description="Cytochrome c-type biogenesis protein H Ig-like" evidence="7">
    <location>
        <begin position="302"/>
        <end position="405"/>
    </location>
</feature>
<evidence type="ECO:0000256" key="1">
    <source>
        <dbReference type="ARBA" id="ARBA00004196"/>
    </source>
</evidence>
<feature type="repeat" description="TPR" evidence="5">
    <location>
        <begin position="231"/>
        <end position="264"/>
    </location>
</feature>
<dbReference type="PANTHER" id="PTHR47870:SF4">
    <property type="entry name" value="CYTOCHROME C-TYPE BIOGENESIS PROTEIN CYCH"/>
    <property type="match status" value="1"/>
</dbReference>
<feature type="transmembrane region" description="Helical" evidence="6">
    <location>
        <begin position="6"/>
        <end position="24"/>
    </location>
</feature>
<evidence type="ECO:0000256" key="4">
    <source>
        <dbReference type="ARBA" id="ARBA00022803"/>
    </source>
</evidence>
<feature type="domain" description="Cytochrome c-type biogenesis protein H TPR" evidence="8">
    <location>
        <begin position="138"/>
        <end position="262"/>
    </location>
</feature>
<organism evidence="9 10">
    <name type="scientific">Pokkaliibacter plantistimulans</name>
    <dbReference type="NCBI Taxonomy" id="1635171"/>
    <lineage>
        <taxon>Bacteria</taxon>
        <taxon>Pseudomonadati</taxon>
        <taxon>Pseudomonadota</taxon>
        <taxon>Gammaproteobacteria</taxon>
        <taxon>Oceanospirillales</taxon>
        <taxon>Balneatrichaceae</taxon>
        <taxon>Pokkaliibacter</taxon>
    </lineage>
</organism>
<protein>
    <recommendedName>
        <fullName evidence="11">Cytochrome C biogenesis protein</fullName>
    </recommendedName>
</protein>
<evidence type="ECO:0000259" key="7">
    <source>
        <dbReference type="Pfam" id="PF23892"/>
    </source>
</evidence>
<dbReference type="InterPro" id="IPR019734">
    <property type="entry name" value="TPR_rpt"/>
</dbReference>
<dbReference type="InterPro" id="IPR017560">
    <property type="entry name" value="Cyt_c_biogenesis_CcmI"/>
</dbReference>
<dbReference type="EMBL" id="LAPT01000114">
    <property type="protein sequence ID" value="PXF29322.1"/>
    <property type="molecule type" value="Genomic_DNA"/>
</dbReference>
<feature type="transmembrane region" description="Helical" evidence="6">
    <location>
        <begin position="97"/>
        <end position="118"/>
    </location>
</feature>
<proteinExistence type="predicted"/>
<feature type="repeat" description="TPR" evidence="5">
    <location>
        <begin position="156"/>
        <end position="189"/>
    </location>
</feature>
<name>A0ABX5LRU3_9GAMM</name>
<keyword evidence="3" id="KW-0201">Cytochrome c-type biogenesis</keyword>
<evidence type="ECO:0000256" key="5">
    <source>
        <dbReference type="PROSITE-ProRule" id="PRU00339"/>
    </source>
</evidence>
<keyword evidence="10" id="KW-1185">Reference proteome</keyword>
<keyword evidence="2" id="KW-0677">Repeat</keyword>
<dbReference type="PANTHER" id="PTHR47870">
    <property type="entry name" value="CYTOCHROME C-TYPE BIOGENESIS PROTEIN CCMH"/>
    <property type="match status" value="1"/>
</dbReference>
<dbReference type="InterPro" id="IPR051263">
    <property type="entry name" value="C-type_cytochrome_biogenesis"/>
</dbReference>
<evidence type="ECO:0000313" key="10">
    <source>
        <dbReference type="Proteomes" id="UP000248090"/>
    </source>
</evidence>
<dbReference type="PROSITE" id="PS50005">
    <property type="entry name" value="TPR"/>
    <property type="match status" value="2"/>
</dbReference>
<evidence type="ECO:0000256" key="2">
    <source>
        <dbReference type="ARBA" id="ARBA00022737"/>
    </source>
</evidence>
<evidence type="ECO:0000313" key="9">
    <source>
        <dbReference type="EMBL" id="PXF29322.1"/>
    </source>
</evidence>
<reference evidence="9 10" key="1">
    <citation type="submission" date="2015-03" db="EMBL/GenBank/DDBJ databases">
        <authorList>
            <person name="Krishnan R."/>
            <person name="Midha S."/>
            <person name="Patil P.B."/>
            <person name="Rameshkumar N."/>
        </authorList>
    </citation>
    <scope>NUCLEOTIDE SEQUENCE [LARGE SCALE GENOMIC DNA]</scope>
    <source>
        <strain evidence="9 10">L1E11</strain>
    </source>
</reference>
<comment type="caution">
    <text evidence="9">The sequence shown here is derived from an EMBL/GenBank/DDBJ whole genome shotgun (WGS) entry which is preliminary data.</text>
</comment>
<evidence type="ECO:0000256" key="3">
    <source>
        <dbReference type="ARBA" id="ARBA00022748"/>
    </source>
</evidence>